<comment type="similarity">
    <text evidence="1">Belongs to the caleosin family.</text>
</comment>
<dbReference type="GeneID" id="71990858"/>
<gene>
    <name evidence="3" type="ORF">CLAFUR5_10980</name>
</gene>
<dbReference type="GO" id="GO:0005509">
    <property type="term" value="F:calcium ion binding"/>
    <property type="evidence" value="ECO:0007669"/>
    <property type="project" value="TreeGrafter"/>
</dbReference>
<dbReference type="EMBL" id="CP090170">
    <property type="protein sequence ID" value="UJO21108.1"/>
    <property type="molecule type" value="Genomic_DNA"/>
</dbReference>
<reference evidence="3" key="1">
    <citation type="submission" date="2021-12" db="EMBL/GenBank/DDBJ databases">
        <authorList>
            <person name="Zaccaron A."/>
            <person name="Stergiopoulos I."/>
        </authorList>
    </citation>
    <scope>NUCLEOTIDE SEQUENCE</scope>
    <source>
        <strain evidence="3">Race5_Kim</strain>
    </source>
</reference>
<proteinExistence type="inferred from homology"/>
<accession>A0A9Q8PEQ0</accession>
<sequence length="277" mass="31481">MPSLASQPQEATNLLRTAAPDATNNDIQQNQSAKNRINHPKTNGINTSLPSRSPTPQRQLYIPHPDDALLDPGTARVNLAVFNETPNGTPSWREKHAHQTVLQQHCSYWDPDADGIIWPLDIYRGCAAWGWHPLLCLLVTIIIAGSMSYPTLPAGRYLPDLWFRIYLNNIHKCKHGSDSNTYDQEGRFRPQQFEDFFAKYDAGSKRGVDLYDLARAHKGQRLLCDPFGWTASMLEWLALYLLIWPKDGILSKDDCRASYDGSIYQRKADEFAAKRIR</sequence>
<evidence type="ECO:0000313" key="4">
    <source>
        <dbReference type="Proteomes" id="UP000756132"/>
    </source>
</evidence>
<dbReference type="KEGG" id="ffu:CLAFUR5_10980"/>
<feature type="compositionally biased region" description="Polar residues" evidence="2">
    <location>
        <begin position="22"/>
        <end position="56"/>
    </location>
</feature>
<evidence type="ECO:0000256" key="2">
    <source>
        <dbReference type="SAM" id="MobiDB-lite"/>
    </source>
</evidence>
<evidence type="ECO:0000313" key="3">
    <source>
        <dbReference type="EMBL" id="UJO21108.1"/>
    </source>
</evidence>
<dbReference type="PANTHER" id="PTHR31495">
    <property type="entry name" value="PEROXYGENASE 3-RELATED"/>
    <property type="match status" value="1"/>
</dbReference>
<name>A0A9Q8PEQ0_PASFU</name>
<dbReference type="OrthoDB" id="640742at2759"/>
<evidence type="ECO:0000256" key="1">
    <source>
        <dbReference type="ARBA" id="ARBA00006765"/>
    </source>
</evidence>
<dbReference type="AlphaFoldDB" id="A0A9Q8PEQ0"/>
<organism evidence="3 4">
    <name type="scientific">Passalora fulva</name>
    <name type="common">Tomato leaf mold</name>
    <name type="synonym">Cladosporium fulvum</name>
    <dbReference type="NCBI Taxonomy" id="5499"/>
    <lineage>
        <taxon>Eukaryota</taxon>
        <taxon>Fungi</taxon>
        <taxon>Dikarya</taxon>
        <taxon>Ascomycota</taxon>
        <taxon>Pezizomycotina</taxon>
        <taxon>Dothideomycetes</taxon>
        <taxon>Dothideomycetidae</taxon>
        <taxon>Mycosphaerellales</taxon>
        <taxon>Mycosphaerellaceae</taxon>
        <taxon>Fulvia</taxon>
    </lineage>
</organism>
<feature type="region of interest" description="Disordered" evidence="2">
    <location>
        <begin position="17"/>
        <end position="56"/>
    </location>
</feature>
<dbReference type="Proteomes" id="UP000756132">
    <property type="component" value="Chromosome 8"/>
</dbReference>
<dbReference type="PANTHER" id="PTHR31495:SF0">
    <property type="entry name" value="BINDING PROTEIN CALEOSIN, PUTATIVE (AFU_ORTHOLOGUE AFUA_5G13750)-RELATED"/>
    <property type="match status" value="1"/>
</dbReference>
<dbReference type="Pfam" id="PF05042">
    <property type="entry name" value="Caleosin"/>
    <property type="match status" value="1"/>
</dbReference>
<keyword evidence="4" id="KW-1185">Reference proteome</keyword>
<dbReference type="RefSeq" id="XP_047765474.1">
    <property type="nucleotide sequence ID" value="XM_047910128.1"/>
</dbReference>
<protein>
    <submittedName>
        <fullName evidence="3">Peroxygenase 1</fullName>
    </submittedName>
</protein>
<dbReference type="GO" id="GO:0004497">
    <property type="term" value="F:monooxygenase activity"/>
    <property type="evidence" value="ECO:0007669"/>
    <property type="project" value="TreeGrafter"/>
</dbReference>
<dbReference type="InterPro" id="IPR007736">
    <property type="entry name" value="Caleosin-related"/>
</dbReference>
<reference evidence="3" key="2">
    <citation type="journal article" date="2022" name="Microb. Genom.">
        <title>A chromosome-scale genome assembly of the tomato pathogen Cladosporium fulvum reveals a compartmentalized genome architecture and the presence of a dispensable chromosome.</title>
        <authorList>
            <person name="Zaccaron A.Z."/>
            <person name="Chen L.H."/>
            <person name="Samaras A."/>
            <person name="Stergiopoulos I."/>
        </authorList>
    </citation>
    <scope>NUCLEOTIDE SEQUENCE</scope>
    <source>
        <strain evidence="3">Race5_Kim</strain>
    </source>
</reference>